<dbReference type="EMBL" id="CAJNOJ010000051">
    <property type="protein sequence ID" value="CAF0964616.1"/>
    <property type="molecule type" value="Genomic_DNA"/>
</dbReference>
<keyword evidence="1" id="KW-0812">Transmembrane</keyword>
<sequence>MYLYTSLASICFIVTGLGAIAITLIPSLIPVFLSEDHSPYYGSIPFSVSYQLSNGTVAAGSISDSQRDHLHNQLLNLAIKTVSISISSASVVDQTKSTHALVRRQASSQQILQLKGIVQAHEGCLRKCLVDFVKQFKSTLCTTPLTLSQ</sequence>
<keyword evidence="1" id="KW-0472">Membrane</keyword>
<evidence type="ECO:0000313" key="3">
    <source>
        <dbReference type="Proteomes" id="UP000663852"/>
    </source>
</evidence>
<dbReference type="AlphaFoldDB" id="A0A814E4S2"/>
<name>A0A814E4S2_ADIRI</name>
<reference evidence="2" key="1">
    <citation type="submission" date="2021-02" db="EMBL/GenBank/DDBJ databases">
        <authorList>
            <person name="Nowell W R."/>
        </authorList>
    </citation>
    <scope>NUCLEOTIDE SEQUENCE</scope>
</reference>
<feature type="transmembrane region" description="Helical" evidence="1">
    <location>
        <begin position="6"/>
        <end position="33"/>
    </location>
</feature>
<gene>
    <name evidence="2" type="ORF">EDS130_LOCUS13053</name>
</gene>
<evidence type="ECO:0000256" key="1">
    <source>
        <dbReference type="SAM" id="Phobius"/>
    </source>
</evidence>
<protein>
    <submittedName>
        <fullName evidence="2">Uncharacterized protein</fullName>
    </submittedName>
</protein>
<dbReference type="Proteomes" id="UP000663852">
    <property type="component" value="Unassembled WGS sequence"/>
</dbReference>
<accession>A0A814E4S2</accession>
<comment type="caution">
    <text evidence="2">The sequence shown here is derived from an EMBL/GenBank/DDBJ whole genome shotgun (WGS) entry which is preliminary data.</text>
</comment>
<dbReference type="OrthoDB" id="10118802at2759"/>
<keyword evidence="1" id="KW-1133">Transmembrane helix</keyword>
<evidence type="ECO:0000313" key="2">
    <source>
        <dbReference type="EMBL" id="CAF0964616.1"/>
    </source>
</evidence>
<proteinExistence type="predicted"/>
<organism evidence="2 3">
    <name type="scientific">Adineta ricciae</name>
    <name type="common">Rotifer</name>
    <dbReference type="NCBI Taxonomy" id="249248"/>
    <lineage>
        <taxon>Eukaryota</taxon>
        <taxon>Metazoa</taxon>
        <taxon>Spiralia</taxon>
        <taxon>Gnathifera</taxon>
        <taxon>Rotifera</taxon>
        <taxon>Eurotatoria</taxon>
        <taxon>Bdelloidea</taxon>
        <taxon>Adinetida</taxon>
        <taxon>Adinetidae</taxon>
        <taxon>Adineta</taxon>
    </lineage>
</organism>